<dbReference type="SUPFAM" id="SSF52540">
    <property type="entry name" value="P-loop containing nucleoside triphosphate hydrolases"/>
    <property type="match status" value="1"/>
</dbReference>
<proteinExistence type="predicted"/>
<dbReference type="OrthoDB" id="3237545at2"/>
<keyword evidence="2" id="KW-1185">Reference proteome</keyword>
<name>A0A5J6V9T2_9MICO</name>
<protein>
    <submittedName>
        <fullName evidence="1">AAA family ATPase</fullName>
    </submittedName>
</protein>
<dbReference type="EMBL" id="CP044427">
    <property type="protein sequence ID" value="QFG70114.1"/>
    <property type="molecule type" value="Genomic_DNA"/>
</dbReference>
<dbReference type="KEGG" id="serw:FY030_03405"/>
<reference evidence="1 2" key="1">
    <citation type="submission" date="2019-09" db="EMBL/GenBank/DDBJ databases">
        <title>Serinicoccus pratensis sp. nov., isolated from meadow soil.</title>
        <authorList>
            <person name="Zhang W."/>
        </authorList>
    </citation>
    <scope>NUCLEOTIDE SEQUENCE [LARGE SCALE GENOMIC DNA]</scope>
    <source>
        <strain evidence="1 2">W204</strain>
    </source>
</reference>
<dbReference type="Gene3D" id="3.40.50.300">
    <property type="entry name" value="P-loop containing nucleotide triphosphate hydrolases"/>
    <property type="match status" value="1"/>
</dbReference>
<sequence length="173" mass="18832">MAVVRREGGRRSTDGPLVVAVDGPSGSGKTVLGTALAARLDAPLVHMDDLFPGWGGLAQAPGLLATQVLEPLARGDRAAYRRWDWHRDDWAQSVAVPPTQLLVVEGCGSSVGPAARYVAVAVWVEADPAERMRRGLARDGESYRPHWERWAAQEEVLFRADGTRERADVLVRT</sequence>
<gene>
    <name evidence="1" type="ORF">FY030_03405</name>
</gene>
<dbReference type="InterPro" id="IPR027417">
    <property type="entry name" value="P-loop_NTPase"/>
</dbReference>
<evidence type="ECO:0000313" key="2">
    <source>
        <dbReference type="Proteomes" id="UP000326546"/>
    </source>
</evidence>
<accession>A0A5J6V9T2</accession>
<evidence type="ECO:0000313" key="1">
    <source>
        <dbReference type="EMBL" id="QFG70114.1"/>
    </source>
</evidence>
<dbReference type="Proteomes" id="UP000326546">
    <property type="component" value="Chromosome"/>
</dbReference>
<organism evidence="1 2">
    <name type="scientific">Ornithinimicrobium pratense</name>
    <dbReference type="NCBI Taxonomy" id="2593973"/>
    <lineage>
        <taxon>Bacteria</taxon>
        <taxon>Bacillati</taxon>
        <taxon>Actinomycetota</taxon>
        <taxon>Actinomycetes</taxon>
        <taxon>Micrococcales</taxon>
        <taxon>Ornithinimicrobiaceae</taxon>
        <taxon>Ornithinimicrobium</taxon>
    </lineage>
</organism>
<dbReference type="AlphaFoldDB" id="A0A5J6V9T2"/>